<proteinExistence type="predicted"/>
<evidence type="ECO:0000313" key="2">
    <source>
        <dbReference type="EMBL" id="CAL1592339.1"/>
    </source>
</evidence>
<dbReference type="Proteomes" id="UP001497482">
    <property type="component" value="Chromosome 2"/>
</dbReference>
<gene>
    <name evidence="2" type="ORF">KC01_LOCUS21597</name>
</gene>
<keyword evidence="3" id="KW-1185">Reference proteome</keyword>
<sequence length="76" mass="8514">MLMRMGGGRRLWRAPQRRTPPGGRISWDSPMSPGVCPRFSPPIRLSIRSLGAGCPSTSVNHTQTVEVWKSRQRVLD</sequence>
<evidence type="ECO:0000256" key="1">
    <source>
        <dbReference type="SAM" id="MobiDB-lite"/>
    </source>
</evidence>
<name>A0AAV2KVZ6_KNICA</name>
<accession>A0AAV2KVZ6</accession>
<reference evidence="2 3" key="1">
    <citation type="submission" date="2024-04" db="EMBL/GenBank/DDBJ databases">
        <authorList>
            <person name="Waldvogel A.-M."/>
            <person name="Schoenle A."/>
        </authorList>
    </citation>
    <scope>NUCLEOTIDE SEQUENCE [LARGE SCALE GENOMIC DNA]</scope>
</reference>
<evidence type="ECO:0000313" key="3">
    <source>
        <dbReference type="Proteomes" id="UP001497482"/>
    </source>
</evidence>
<dbReference type="EMBL" id="OZ035824">
    <property type="protein sequence ID" value="CAL1592339.1"/>
    <property type="molecule type" value="Genomic_DNA"/>
</dbReference>
<feature type="region of interest" description="Disordered" evidence="1">
    <location>
        <begin position="1"/>
        <end position="33"/>
    </location>
</feature>
<organism evidence="2 3">
    <name type="scientific">Knipowitschia caucasica</name>
    <name type="common">Caucasian dwarf goby</name>
    <name type="synonym">Pomatoschistus caucasicus</name>
    <dbReference type="NCBI Taxonomy" id="637954"/>
    <lineage>
        <taxon>Eukaryota</taxon>
        <taxon>Metazoa</taxon>
        <taxon>Chordata</taxon>
        <taxon>Craniata</taxon>
        <taxon>Vertebrata</taxon>
        <taxon>Euteleostomi</taxon>
        <taxon>Actinopterygii</taxon>
        <taxon>Neopterygii</taxon>
        <taxon>Teleostei</taxon>
        <taxon>Neoteleostei</taxon>
        <taxon>Acanthomorphata</taxon>
        <taxon>Gobiaria</taxon>
        <taxon>Gobiiformes</taxon>
        <taxon>Gobioidei</taxon>
        <taxon>Gobiidae</taxon>
        <taxon>Gobiinae</taxon>
        <taxon>Knipowitschia</taxon>
    </lineage>
</organism>
<protein>
    <submittedName>
        <fullName evidence="2">Uncharacterized protein</fullName>
    </submittedName>
</protein>
<dbReference type="AlphaFoldDB" id="A0AAV2KVZ6"/>